<dbReference type="GeneID" id="16607419"/>
<reference evidence="2 3" key="1">
    <citation type="journal article" date="2013" name="Science">
        <title>Pandoraviruses: amoeba viruses with genomes up to 2.5 Mb reaching that of parasitic eukaryotes.</title>
        <authorList>
            <person name="Philippe N."/>
            <person name="Legendre M."/>
            <person name="Doutre G."/>
            <person name="Coute Y."/>
            <person name="Poirot O."/>
            <person name="Lescot M."/>
            <person name="Arslan D."/>
            <person name="Seltzer V."/>
            <person name="Bertaux L."/>
            <person name="Bruley C."/>
            <person name="Garin J."/>
            <person name="Claverie J.M."/>
            <person name="Abergel C."/>
        </authorList>
    </citation>
    <scope>NUCLEOTIDE SEQUENCE [LARGE SCALE GENOMIC DNA]</scope>
</reference>
<name>S4W4J5_9VIRU</name>
<protein>
    <recommendedName>
        <fullName evidence="4">F-box incomplete domain containing protein</fullName>
    </recommendedName>
</protein>
<evidence type="ECO:0000256" key="1">
    <source>
        <dbReference type="SAM" id="MobiDB-lite"/>
    </source>
</evidence>
<dbReference type="RefSeq" id="YP_008438711.1">
    <property type="nucleotide sequence ID" value="NC_022098.1"/>
</dbReference>
<sequence length="674" mass="74586">MGDRDMSALGAFDVLPDEVTTIILTECLPARWRFCARPVCRLWKAILDAAGDESKDRPRDKHQDRALSFRVHDMHWSKIVRIVGKDGYHALSCRWRRGAIVLASAVAEWAHARPDLWDHRPDALVSWCMACHGASHDAVVKTLVASARPLLVRYATETLVPHGDQQPDPTIAARGTRSPTDSRRLDLLSVAANRTDLATTMSVLSLVGPIDWSRVSDIGQFTEGDHADVFEFVLRIWAAWNPCDESLKWLWSSLGGDGRARILARLLEIAATADGLIGAPDDVCETHGVVVHPAHMDDGNRNDDAMDQDPDSRGHQVPSQHDIDRFLGDDDDDDQYDDRYDDDQYDDANDIVSDTDASGASDDDHVVAIASAVPLAVRLARTWTSGGAKECLIKAAGKGHVSILALGRSSLTGDLGRAVAKRACRYGSIETTHWCMVNLGLPRTLREVAWMAASPWYDDEGCRWSKDPAAFLDWVFDPQGAGYVPDDDAEIVSLLGRAAQRDVTCALWITSKWPRQIAAADPTVLKSLIAYACSHSTDFYNSYYADGDTLERLVWTLDLCASHAPVGVDLAECCDMWSVLLSIARDRQAWGGRWWMPVRYAWARVTGNDDDEATDVLQGQGHHPAPQTSWARWCRVRPTAAGAFRSHIDSPHAKTPNAAFVEWMRAKDLLLDEP</sequence>
<keyword evidence="3" id="KW-1185">Reference proteome</keyword>
<feature type="compositionally biased region" description="Basic and acidic residues" evidence="1">
    <location>
        <begin position="294"/>
        <end position="314"/>
    </location>
</feature>
<dbReference type="Proteomes" id="UP000204584">
    <property type="component" value="Segment"/>
</dbReference>
<accession>S4W4J5</accession>
<dbReference type="EMBL" id="KC977571">
    <property type="protein sequence ID" value="AGO85632.1"/>
    <property type="molecule type" value="Genomic_DNA"/>
</dbReference>
<gene>
    <name evidence="2" type="ORF">psal_cds_1276</name>
</gene>
<organism evidence="2 3">
    <name type="scientific">Pandoravirus salinus</name>
    <dbReference type="NCBI Taxonomy" id="1349410"/>
    <lineage>
        <taxon>Viruses</taxon>
        <taxon>Pandoravirus</taxon>
    </lineage>
</organism>
<evidence type="ECO:0000313" key="2">
    <source>
        <dbReference type="EMBL" id="AGO85632.1"/>
    </source>
</evidence>
<feature type="compositionally biased region" description="Acidic residues" evidence="1">
    <location>
        <begin position="329"/>
        <end position="349"/>
    </location>
</feature>
<evidence type="ECO:0008006" key="4">
    <source>
        <dbReference type="Google" id="ProtNLM"/>
    </source>
</evidence>
<feature type="region of interest" description="Disordered" evidence="1">
    <location>
        <begin position="293"/>
        <end position="361"/>
    </location>
</feature>
<dbReference type="KEGG" id="vg:16607419"/>
<proteinExistence type="predicted"/>
<evidence type="ECO:0000313" key="3">
    <source>
        <dbReference type="Proteomes" id="UP000204584"/>
    </source>
</evidence>